<dbReference type="EC" id="3.6.1.55" evidence="9"/>
<feature type="domain" description="Nudix hydrolase" evidence="8">
    <location>
        <begin position="26"/>
        <end position="155"/>
    </location>
</feature>
<evidence type="ECO:0000256" key="1">
    <source>
        <dbReference type="ARBA" id="ARBA00001936"/>
    </source>
</evidence>
<sequence length="185" mass="20899">MSDLPDDPLQRWLLARTRTPLDLPEFRRAAVLVGLTREPDPRVLLTVRSSDLPTHQGQISFPGGSLEAGETPQQAALREAWEEVGLEPQLVRVLGELDDVFTPYRFHVTPVLARLPADLRLSPTAEVAEILLPRLSELRRIVPRSEERISPLNQPVTVYHYLWHGHDIWGMTARVLREVLESGVA</sequence>
<dbReference type="InterPro" id="IPR000086">
    <property type="entry name" value="NUDIX_hydrolase_dom"/>
</dbReference>
<gene>
    <name evidence="9" type="ORF">ABOD76_19410</name>
</gene>
<comment type="cofactor">
    <cofactor evidence="1">
        <name>Mn(2+)</name>
        <dbReference type="ChEBI" id="CHEBI:29035"/>
    </cofactor>
</comment>
<dbReference type="GO" id="GO:0010945">
    <property type="term" value="F:coenzyme A diphosphatase activity"/>
    <property type="evidence" value="ECO:0007669"/>
    <property type="project" value="InterPro"/>
</dbReference>
<dbReference type="EMBL" id="CP158299">
    <property type="protein sequence ID" value="XBV85571.1"/>
    <property type="molecule type" value="Genomic_DNA"/>
</dbReference>
<evidence type="ECO:0000256" key="2">
    <source>
        <dbReference type="ARBA" id="ARBA00001946"/>
    </source>
</evidence>
<keyword evidence="5" id="KW-0460">Magnesium</keyword>
<dbReference type="PRINTS" id="PR00502">
    <property type="entry name" value="NUDIXFAMILY"/>
</dbReference>
<accession>A0AAU7UAQ2</accession>
<dbReference type="InterPro" id="IPR015797">
    <property type="entry name" value="NUDIX_hydrolase-like_dom_sf"/>
</dbReference>
<dbReference type="PROSITE" id="PS51462">
    <property type="entry name" value="NUDIX"/>
    <property type="match status" value="1"/>
</dbReference>
<comment type="similarity">
    <text evidence="7">Belongs to the Nudix hydrolase family.</text>
</comment>
<proteinExistence type="inferred from homology"/>
<organism evidence="9">
    <name type="scientific">Deinococcus sonorensis KR-87</name>
    <dbReference type="NCBI Taxonomy" id="694439"/>
    <lineage>
        <taxon>Bacteria</taxon>
        <taxon>Thermotogati</taxon>
        <taxon>Deinococcota</taxon>
        <taxon>Deinococci</taxon>
        <taxon>Deinococcales</taxon>
        <taxon>Deinococcaceae</taxon>
        <taxon>Deinococcus</taxon>
    </lineage>
</organism>
<evidence type="ECO:0000256" key="5">
    <source>
        <dbReference type="ARBA" id="ARBA00022842"/>
    </source>
</evidence>
<dbReference type="AlphaFoldDB" id="A0AAU7UAQ2"/>
<dbReference type="GO" id="GO:0035539">
    <property type="term" value="F:8-oxo-7,8-dihydrodeoxyguanosine triphosphate pyrophosphatase activity"/>
    <property type="evidence" value="ECO:0007669"/>
    <property type="project" value="UniProtKB-EC"/>
</dbReference>
<evidence type="ECO:0000256" key="4">
    <source>
        <dbReference type="ARBA" id="ARBA00022801"/>
    </source>
</evidence>
<protein>
    <submittedName>
        <fullName evidence="9">CoA pyrophosphatase</fullName>
        <ecNumber evidence="9">3.6.1.55</ecNumber>
    </submittedName>
</protein>
<dbReference type="RefSeq" id="WP_350243608.1">
    <property type="nucleotide sequence ID" value="NZ_CP158299.1"/>
</dbReference>
<keyword evidence="3" id="KW-0479">Metal-binding</keyword>
<dbReference type="GO" id="GO:0046872">
    <property type="term" value="F:metal ion binding"/>
    <property type="evidence" value="ECO:0007669"/>
    <property type="project" value="UniProtKB-KW"/>
</dbReference>
<dbReference type="KEGG" id="dsc:ABOD76_19410"/>
<dbReference type="Gene3D" id="3.90.79.10">
    <property type="entry name" value="Nucleoside Triphosphate Pyrophosphohydrolase"/>
    <property type="match status" value="1"/>
</dbReference>
<dbReference type="InterPro" id="IPR020084">
    <property type="entry name" value="NUDIX_hydrolase_CS"/>
</dbReference>
<reference evidence="9" key="1">
    <citation type="submission" date="2024-06" db="EMBL/GenBank/DDBJ databases">
        <title>Draft Genome Sequence of Deinococcus sonorensis Type Strain KR-87, a Biofilm Producing Representative of the Genus Deinococcus.</title>
        <authorList>
            <person name="Boren L.S."/>
            <person name="Grosso R.A."/>
            <person name="Hugenberg-Cox A.N."/>
            <person name="Hill J.T.E."/>
            <person name="Albert C.M."/>
            <person name="Tuohy J.M."/>
        </authorList>
    </citation>
    <scope>NUCLEOTIDE SEQUENCE</scope>
    <source>
        <strain evidence="9">KR-87</strain>
    </source>
</reference>
<evidence type="ECO:0000259" key="8">
    <source>
        <dbReference type="PROSITE" id="PS51462"/>
    </source>
</evidence>
<keyword evidence="4 7" id="KW-0378">Hydrolase</keyword>
<dbReference type="PANTHER" id="PTHR12992:SF11">
    <property type="entry name" value="MITOCHONDRIAL COENZYME A DIPHOSPHATASE NUDT8"/>
    <property type="match status" value="1"/>
</dbReference>
<evidence type="ECO:0000256" key="3">
    <source>
        <dbReference type="ARBA" id="ARBA00022723"/>
    </source>
</evidence>
<dbReference type="PANTHER" id="PTHR12992">
    <property type="entry name" value="NUDIX HYDROLASE"/>
    <property type="match status" value="1"/>
</dbReference>
<name>A0AAU7UAQ2_9DEIO</name>
<keyword evidence="6" id="KW-0464">Manganese</keyword>
<dbReference type="Pfam" id="PF00293">
    <property type="entry name" value="NUDIX"/>
    <property type="match status" value="1"/>
</dbReference>
<evidence type="ECO:0000313" key="9">
    <source>
        <dbReference type="EMBL" id="XBV85571.1"/>
    </source>
</evidence>
<dbReference type="PROSITE" id="PS00893">
    <property type="entry name" value="NUDIX_BOX"/>
    <property type="match status" value="1"/>
</dbReference>
<dbReference type="InterPro" id="IPR045121">
    <property type="entry name" value="CoAse"/>
</dbReference>
<evidence type="ECO:0000256" key="6">
    <source>
        <dbReference type="ARBA" id="ARBA00023211"/>
    </source>
</evidence>
<dbReference type="CDD" id="cd03426">
    <property type="entry name" value="NUDIX_CoAse_Nudt7"/>
    <property type="match status" value="1"/>
</dbReference>
<dbReference type="SUPFAM" id="SSF55811">
    <property type="entry name" value="Nudix"/>
    <property type="match status" value="1"/>
</dbReference>
<evidence type="ECO:0000256" key="7">
    <source>
        <dbReference type="RuleBase" id="RU003476"/>
    </source>
</evidence>
<comment type="cofactor">
    <cofactor evidence="2">
        <name>Mg(2+)</name>
        <dbReference type="ChEBI" id="CHEBI:18420"/>
    </cofactor>
</comment>
<dbReference type="InterPro" id="IPR020476">
    <property type="entry name" value="Nudix_hydrolase"/>
</dbReference>